<dbReference type="CDD" id="cd06223">
    <property type="entry name" value="PRTases_typeI"/>
    <property type="match status" value="1"/>
</dbReference>
<protein>
    <submittedName>
        <fullName evidence="3">Competence protein F homolog, phosphoribosyltransferase domain</fullName>
    </submittedName>
</protein>
<dbReference type="Proteomes" id="UP000027601">
    <property type="component" value="Unassembled WGS sequence"/>
</dbReference>
<dbReference type="InterPro" id="IPR000836">
    <property type="entry name" value="PRTase_dom"/>
</dbReference>
<proteinExistence type="inferred from homology"/>
<keyword evidence="3" id="KW-0808">Transferase</keyword>
<gene>
    <name evidence="3" type="ORF">JCM15093_1225</name>
</gene>
<dbReference type="InterPro" id="IPR051910">
    <property type="entry name" value="ComF/GntX_DNA_util-trans"/>
</dbReference>
<dbReference type="SUPFAM" id="SSF53271">
    <property type="entry name" value="PRTase-like"/>
    <property type="match status" value="1"/>
</dbReference>
<dbReference type="AlphaFoldDB" id="A0A069D171"/>
<evidence type="ECO:0000313" key="3">
    <source>
        <dbReference type="EMBL" id="GAK36090.1"/>
    </source>
</evidence>
<name>A0A069D171_9BACE</name>
<organism evidence="3 4">
    <name type="scientific">Bacteroides graminisolvens DSM 19988 = JCM 15093</name>
    <dbReference type="NCBI Taxonomy" id="1121097"/>
    <lineage>
        <taxon>Bacteria</taxon>
        <taxon>Pseudomonadati</taxon>
        <taxon>Bacteroidota</taxon>
        <taxon>Bacteroidia</taxon>
        <taxon>Bacteroidales</taxon>
        <taxon>Bacteroidaceae</taxon>
        <taxon>Bacteroides</taxon>
    </lineage>
</organism>
<comment type="caution">
    <text evidence="3">The sequence shown here is derived from an EMBL/GenBank/DDBJ whole genome shotgun (WGS) entry which is preliminary data.</text>
</comment>
<dbReference type="EMBL" id="BAJS01000004">
    <property type="protein sequence ID" value="GAK36090.1"/>
    <property type="molecule type" value="Genomic_DNA"/>
</dbReference>
<dbReference type="Pfam" id="PF00156">
    <property type="entry name" value="Pribosyltran"/>
    <property type="match status" value="1"/>
</dbReference>
<feature type="domain" description="Phosphoribosyltransferase" evidence="2">
    <location>
        <begin position="144"/>
        <end position="238"/>
    </location>
</feature>
<keyword evidence="3" id="KW-0328">Glycosyltransferase</keyword>
<sequence>MSKVINYYLFAPNLYLYIRNFNNLFAMKKWIVSFWSLFFPPCCVVCGRVLLDGEAHLCTSCNMDMPRTYFHLQEGNVAEQLFWGRIPIVRAASYFFYTKGSRFKNLLYDLKYHDNKELGYFMGRNMAKELQPTAFFEGIDVILPVPLHPARKRKRGYNQSELIARGVSHVSGVPVDVLSLYREVNSSTQTRKSTFERWENVEKVFALHPSCDFSNKHILLVDDVLTTGSSLWRVHRCLLLIRMYASAC</sequence>
<dbReference type="PANTHER" id="PTHR47505:SF1">
    <property type="entry name" value="DNA UTILIZATION PROTEIN YHGH"/>
    <property type="match status" value="1"/>
</dbReference>
<evidence type="ECO:0000259" key="2">
    <source>
        <dbReference type="Pfam" id="PF00156"/>
    </source>
</evidence>
<reference evidence="3 4" key="1">
    <citation type="journal article" date="2015" name="Microbes Environ.">
        <title>Distribution and evolution of nitrogen fixation genes in the phylum bacteroidetes.</title>
        <authorList>
            <person name="Inoue J."/>
            <person name="Oshima K."/>
            <person name="Suda W."/>
            <person name="Sakamoto M."/>
            <person name="Iino T."/>
            <person name="Noda S."/>
            <person name="Hongoh Y."/>
            <person name="Hattori M."/>
            <person name="Ohkuma M."/>
        </authorList>
    </citation>
    <scope>NUCLEOTIDE SEQUENCE [LARGE SCALE GENOMIC DNA]</scope>
    <source>
        <strain evidence="3 4">JCM 15093</strain>
    </source>
</reference>
<evidence type="ECO:0000313" key="4">
    <source>
        <dbReference type="Proteomes" id="UP000027601"/>
    </source>
</evidence>
<evidence type="ECO:0000256" key="1">
    <source>
        <dbReference type="ARBA" id="ARBA00008007"/>
    </source>
</evidence>
<dbReference type="PANTHER" id="PTHR47505">
    <property type="entry name" value="DNA UTILIZATION PROTEIN YHGH"/>
    <property type="match status" value="1"/>
</dbReference>
<accession>A0A069D171</accession>
<dbReference type="InterPro" id="IPR029057">
    <property type="entry name" value="PRTase-like"/>
</dbReference>
<comment type="similarity">
    <text evidence="1">Belongs to the ComF/GntX family.</text>
</comment>
<dbReference type="Gene3D" id="3.40.50.2020">
    <property type="match status" value="1"/>
</dbReference>
<dbReference type="STRING" id="1121097.GCA_000428125_00005"/>
<dbReference type="eggNOG" id="COG1040">
    <property type="taxonomic scope" value="Bacteria"/>
</dbReference>
<dbReference type="GO" id="GO:0016757">
    <property type="term" value="F:glycosyltransferase activity"/>
    <property type="evidence" value="ECO:0007669"/>
    <property type="project" value="UniProtKB-KW"/>
</dbReference>
<keyword evidence="4" id="KW-1185">Reference proteome</keyword>